<dbReference type="SUPFAM" id="SSF53756">
    <property type="entry name" value="UDP-Glycosyltransferase/glycogen phosphorylase"/>
    <property type="match status" value="1"/>
</dbReference>
<dbReference type="PANTHER" id="PTHR12526:SF510">
    <property type="entry name" value="D-INOSITOL 3-PHOSPHATE GLYCOSYLTRANSFERASE"/>
    <property type="match status" value="1"/>
</dbReference>
<evidence type="ECO:0000313" key="4">
    <source>
        <dbReference type="EMBL" id="XCG62641.1"/>
    </source>
</evidence>
<evidence type="ECO:0000259" key="3">
    <source>
        <dbReference type="Pfam" id="PF00534"/>
    </source>
</evidence>
<dbReference type="GO" id="GO:0016757">
    <property type="term" value="F:glycosyltransferase activity"/>
    <property type="evidence" value="ECO:0007669"/>
    <property type="project" value="UniProtKB-KW"/>
</dbReference>
<dbReference type="EMBL" id="CP159218">
    <property type="protein sequence ID" value="XCG62641.1"/>
    <property type="molecule type" value="Genomic_DNA"/>
</dbReference>
<gene>
    <name evidence="4" type="ORF">ABLG96_15575</name>
</gene>
<proteinExistence type="predicted"/>
<dbReference type="CDD" id="cd03801">
    <property type="entry name" value="GT4_PimA-like"/>
    <property type="match status" value="1"/>
</dbReference>
<name>A0AAU8DMQ8_9ACTN</name>
<accession>A0AAU8DMQ8</accession>
<dbReference type="InterPro" id="IPR001296">
    <property type="entry name" value="Glyco_trans_1"/>
</dbReference>
<dbReference type="Pfam" id="PF00534">
    <property type="entry name" value="Glycos_transf_1"/>
    <property type="match status" value="1"/>
</dbReference>
<evidence type="ECO:0000256" key="1">
    <source>
        <dbReference type="ARBA" id="ARBA00022676"/>
    </source>
</evidence>
<keyword evidence="1 4" id="KW-0328">Glycosyltransferase</keyword>
<feature type="domain" description="Glycosyl transferase family 1" evidence="3">
    <location>
        <begin position="172"/>
        <end position="326"/>
    </location>
</feature>
<dbReference type="PANTHER" id="PTHR12526">
    <property type="entry name" value="GLYCOSYLTRANSFERASE"/>
    <property type="match status" value="1"/>
</dbReference>
<keyword evidence="2 4" id="KW-0808">Transferase</keyword>
<dbReference type="Gene3D" id="3.40.50.2000">
    <property type="entry name" value="Glycogen Phosphorylase B"/>
    <property type="match status" value="2"/>
</dbReference>
<dbReference type="AlphaFoldDB" id="A0AAU8DMQ8"/>
<reference evidence="4" key="1">
    <citation type="submission" date="2024-05" db="EMBL/GenBank/DDBJ databases">
        <authorList>
            <person name="Cai S.Y."/>
            <person name="Jin L.M."/>
            <person name="Li H.R."/>
        </authorList>
    </citation>
    <scope>NUCLEOTIDE SEQUENCE</scope>
    <source>
        <strain evidence="4">A5-74</strain>
    </source>
</reference>
<dbReference type="EC" id="2.4.-.-" evidence="4"/>
<protein>
    <submittedName>
        <fullName evidence="4">Glycosyltransferase family 4 protein</fullName>
        <ecNumber evidence="4">2.4.-.-</ecNumber>
    </submittedName>
</protein>
<sequence length="344" mass="38389">MKVIIATTITPFSYGGATLLVDWLEEALVNRGHQVEMYKIPLWGSPTDLPQQILGLRNWDFTGHGDRLITVRTPSYLIRHHSKVAWFLHHHRLSYDLWETYPDVPDDGSGAEFRRLNFASDDVALRECERLFTNSQTISNRLTRYNRLDSEVLYPPLGEGVTHSTGPFGDHLLYVSRVVPHKRQLLAVQAMQHTRTDVRLTIAGGSGHDAYADSIKEAIVALSLQDKVTYLDRVVSDTEKDELQAGALGVIYIPLDEDSYGFVGLEAVAARKPLVTVTDAGGSLELVKDGVNGLVADPTPESLAAAFDRLYTDKQEAVRMGAAQQEQVERMNISWDHIVERLLG</sequence>
<organism evidence="4">
    <name type="scientific">Nakamurella sp. A5-74</name>
    <dbReference type="NCBI Taxonomy" id="3158264"/>
    <lineage>
        <taxon>Bacteria</taxon>
        <taxon>Bacillati</taxon>
        <taxon>Actinomycetota</taxon>
        <taxon>Actinomycetes</taxon>
        <taxon>Nakamurellales</taxon>
        <taxon>Nakamurellaceae</taxon>
        <taxon>Nakamurella</taxon>
    </lineage>
</organism>
<dbReference type="RefSeq" id="WP_353648256.1">
    <property type="nucleotide sequence ID" value="NZ_CP159218.1"/>
</dbReference>
<evidence type="ECO:0000256" key="2">
    <source>
        <dbReference type="ARBA" id="ARBA00022679"/>
    </source>
</evidence>